<proteinExistence type="predicted"/>
<accession>A0A518CKL5</accession>
<dbReference type="EMBL" id="CP036281">
    <property type="protein sequence ID" value="QDU79770.1"/>
    <property type="molecule type" value="Genomic_DNA"/>
</dbReference>
<protein>
    <submittedName>
        <fullName evidence="1">Uncharacterized protein</fullName>
    </submittedName>
</protein>
<sequence>MSDSIGVMDEVEDFDNNSLELEEGLEFEEDVQEIDFNSLGIDPLIPTEAKPGSEEKVLMLAARYSAGLPLWHNSDCYDHGPGGVDDEELEEMY</sequence>
<dbReference type="Proteomes" id="UP000317178">
    <property type="component" value="Chromosome"/>
</dbReference>
<dbReference type="KEGG" id="plon:Pla110_14840"/>
<dbReference type="AlphaFoldDB" id="A0A518CKL5"/>
<evidence type="ECO:0000313" key="2">
    <source>
        <dbReference type="Proteomes" id="UP000317178"/>
    </source>
</evidence>
<organism evidence="1 2">
    <name type="scientific">Polystyrenella longa</name>
    <dbReference type="NCBI Taxonomy" id="2528007"/>
    <lineage>
        <taxon>Bacteria</taxon>
        <taxon>Pseudomonadati</taxon>
        <taxon>Planctomycetota</taxon>
        <taxon>Planctomycetia</taxon>
        <taxon>Planctomycetales</taxon>
        <taxon>Planctomycetaceae</taxon>
        <taxon>Polystyrenella</taxon>
    </lineage>
</organism>
<evidence type="ECO:0000313" key="1">
    <source>
        <dbReference type="EMBL" id="QDU79770.1"/>
    </source>
</evidence>
<reference evidence="1 2" key="1">
    <citation type="submission" date="2019-02" db="EMBL/GenBank/DDBJ databases">
        <title>Deep-cultivation of Planctomycetes and their phenomic and genomic characterization uncovers novel biology.</title>
        <authorList>
            <person name="Wiegand S."/>
            <person name="Jogler M."/>
            <person name="Boedeker C."/>
            <person name="Pinto D."/>
            <person name="Vollmers J."/>
            <person name="Rivas-Marin E."/>
            <person name="Kohn T."/>
            <person name="Peeters S.H."/>
            <person name="Heuer A."/>
            <person name="Rast P."/>
            <person name="Oberbeckmann S."/>
            <person name="Bunk B."/>
            <person name="Jeske O."/>
            <person name="Meyerdierks A."/>
            <person name="Storesund J.E."/>
            <person name="Kallscheuer N."/>
            <person name="Luecker S."/>
            <person name="Lage O.M."/>
            <person name="Pohl T."/>
            <person name="Merkel B.J."/>
            <person name="Hornburger P."/>
            <person name="Mueller R.-W."/>
            <person name="Bruemmer F."/>
            <person name="Labrenz M."/>
            <person name="Spormann A.M."/>
            <person name="Op den Camp H."/>
            <person name="Overmann J."/>
            <person name="Amann R."/>
            <person name="Jetten M.S.M."/>
            <person name="Mascher T."/>
            <person name="Medema M.H."/>
            <person name="Devos D.P."/>
            <person name="Kaster A.-K."/>
            <person name="Ovreas L."/>
            <person name="Rohde M."/>
            <person name="Galperin M.Y."/>
            <person name="Jogler C."/>
        </authorList>
    </citation>
    <scope>NUCLEOTIDE SEQUENCE [LARGE SCALE GENOMIC DNA]</scope>
    <source>
        <strain evidence="1 2">Pla110</strain>
    </source>
</reference>
<gene>
    <name evidence="1" type="ORF">Pla110_14840</name>
</gene>
<dbReference type="RefSeq" id="WP_231742940.1">
    <property type="nucleotide sequence ID" value="NZ_CP036281.1"/>
</dbReference>
<name>A0A518CKL5_9PLAN</name>
<keyword evidence="2" id="KW-1185">Reference proteome</keyword>